<dbReference type="Gene3D" id="1.25.40.20">
    <property type="entry name" value="Ankyrin repeat-containing domain"/>
    <property type="match status" value="2"/>
</dbReference>
<organism evidence="5 6">
    <name type="scientific">Helobdella robusta</name>
    <name type="common">Californian leech</name>
    <dbReference type="NCBI Taxonomy" id="6412"/>
    <lineage>
        <taxon>Eukaryota</taxon>
        <taxon>Metazoa</taxon>
        <taxon>Spiralia</taxon>
        <taxon>Lophotrochozoa</taxon>
        <taxon>Annelida</taxon>
        <taxon>Clitellata</taxon>
        <taxon>Hirudinea</taxon>
        <taxon>Rhynchobdellida</taxon>
        <taxon>Glossiphoniidae</taxon>
        <taxon>Helobdella</taxon>
    </lineage>
</organism>
<dbReference type="EnsemblMetazoa" id="HelroT63798">
    <property type="protein sequence ID" value="HelroP63798"/>
    <property type="gene ID" value="HelroG63798"/>
</dbReference>
<protein>
    <submittedName>
        <fullName evidence="4 5">Uncharacterized protein</fullName>
    </submittedName>
</protein>
<dbReference type="GO" id="GO:0000976">
    <property type="term" value="F:transcription cis-regulatory region binding"/>
    <property type="evidence" value="ECO:0000318"/>
    <property type="project" value="GO_Central"/>
</dbReference>
<keyword evidence="1" id="KW-0677">Repeat</keyword>
<reference evidence="6" key="1">
    <citation type="submission" date="2012-12" db="EMBL/GenBank/DDBJ databases">
        <authorList>
            <person name="Hellsten U."/>
            <person name="Grimwood J."/>
            <person name="Chapman J.A."/>
            <person name="Shapiro H."/>
            <person name="Aerts A."/>
            <person name="Otillar R.P."/>
            <person name="Terry A.Y."/>
            <person name="Boore J.L."/>
            <person name="Simakov O."/>
            <person name="Marletaz F."/>
            <person name="Cho S.-J."/>
            <person name="Edsinger-Gonzales E."/>
            <person name="Havlak P."/>
            <person name="Kuo D.-H."/>
            <person name="Larsson T."/>
            <person name="Lv J."/>
            <person name="Arendt D."/>
            <person name="Savage R."/>
            <person name="Osoegawa K."/>
            <person name="de Jong P."/>
            <person name="Lindberg D.R."/>
            <person name="Seaver E.C."/>
            <person name="Weisblat D.A."/>
            <person name="Putnam N.H."/>
            <person name="Grigoriev I.V."/>
            <person name="Rokhsar D.S."/>
        </authorList>
    </citation>
    <scope>NUCLEOTIDE SEQUENCE</scope>
</reference>
<dbReference type="InterPro" id="IPR036770">
    <property type="entry name" value="Ankyrin_rpt-contain_sf"/>
</dbReference>
<dbReference type="OrthoDB" id="448455at2759"/>
<evidence type="ECO:0000256" key="2">
    <source>
        <dbReference type="ARBA" id="ARBA00023043"/>
    </source>
</evidence>
<name>T1FXK4_HELRO</name>
<proteinExistence type="predicted"/>
<evidence type="ECO:0000313" key="5">
    <source>
        <dbReference type="EnsemblMetazoa" id="HelroP63798"/>
    </source>
</evidence>
<dbReference type="GeneID" id="20213552"/>
<dbReference type="KEGG" id="hro:HELRODRAFT_63798"/>
<evidence type="ECO:0000313" key="4">
    <source>
        <dbReference type="EMBL" id="ESO12613.1"/>
    </source>
</evidence>
<evidence type="ECO:0000256" key="3">
    <source>
        <dbReference type="PROSITE-ProRule" id="PRU00023"/>
    </source>
</evidence>
<dbReference type="PANTHER" id="PTHR24198">
    <property type="entry name" value="ANKYRIN REPEAT AND PROTEIN KINASE DOMAIN-CONTAINING PROTEIN"/>
    <property type="match status" value="1"/>
</dbReference>
<feature type="repeat" description="ANK" evidence="3">
    <location>
        <begin position="1"/>
        <end position="33"/>
    </location>
</feature>
<reference evidence="4 6" key="2">
    <citation type="journal article" date="2013" name="Nature">
        <title>Insights into bilaterian evolution from three spiralian genomes.</title>
        <authorList>
            <person name="Simakov O."/>
            <person name="Marletaz F."/>
            <person name="Cho S.J."/>
            <person name="Edsinger-Gonzales E."/>
            <person name="Havlak P."/>
            <person name="Hellsten U."/>
            <person name="Kuo D.H."/>
            <person name="Larsson T."/>
            <person name="Lv J."/>
            <person name="Arendt D."/>
            <person name="Savage R."/>
            <person name="Osoegawa K."/>
            <person name="de Jong P."/>
            <person name="Grimwood J."/>
            <person name="Chapman J.A."/>
            <person name="Shapiro H."/>
            <person name="Aerts A."/>
            <person name="Otillar R.P."/>
            <person name="Terry A.Y."/>
            <person name="Boore J.L."/>
            <person name="Grigoriev I.V."/>
            <person name="Lindberg D.R."/>
            <person name="Seaver E.C."/>
            <person name="Weisblat D.A."/>
            <person name="Putnam N.H."/>
            <person name="Rokhsar D.S."/>
        </authorList>
    </citation>
    <scope>NUCLEOTIDE SEQUENCE</scope>
</reference>
<dbReference type="AlphaFoldDB" id="T1FXK4"/>
<keyword evidence="6" id="KW-1185">Reference proteome</keyword>
<dbReference type="InterPro" id="IPR002110">
    <property type="entry name" value="Ankyrin_rpt"/>
</dbReference>
<dbReference type="InParanoid" id="T1FXK4"/>
<feature type="repeat" description="ANK" evidence="3">
    <location>
        <begin position="71"/>
        <end position="103"/>
    </location>
</feature>
<dbReference type="Pfam" id="PF13857">
    <property type="entry name" value="Ank_5"/>
    <property type="match status" value="1"/>
</dbReference>
<evidence type="ECO:0000256" key="1">
    <source>
        <dbReference type="ARBA" id="ARBA00022737"/>
    </source>
</evidence>
<keyword evidence="2 3" id="KW-0040">ANK repeat</keyword>
<dbReference type="HOGENOM" id="CLU_1248058_0_0_1"/>
<sequence length="222" mass="24540">DGRRPIHIAAQYGDLTIIKLIVNAGSPLNVIDNMGSTPLHLTLEAGYDDAAMYFVKEGLFSTINRPFKYHMGESPIHMAAQLGMDRVLDCMLKRGGNPNLQEKTGLTPLHMAVQYRHCTYNRINVMKILLSYGADPNICDKNLKSPLHKVQVCQIACSQLLLEAGAKVNACDNRGCSVLDECIFSYGMTKDQSYLMAILPTLVQAGLTLRPPSRGFVCFSFK</sequence>
<dbReference type="PROSITE" id="PS50297">
    <property type="entry name" value="ANK_REP_REGION"/>
    <property type="match status" value="3"/>
</dbReference>
<dbReference type="EMBL" id="AMQM01000206">
    <property type="status" value="NOT_ANNOTATED_CDS"/>
    <property type="molecule type" value="Genomic_DNA"/>
</dbReference>
<evidence type="ECO:0000313" key="6">
    <source>
        <dbReference type="Proteomes" id="UP000015101"/>
    </source>
</evidence>
<dbReference type="SUPFAM" id="SSF48403">
    <property type="entry name" value="Ankyrin repeat"/>
    <property type="match status" value="1"/>
</dbReference>
<reference evidence="5" key="3">
    <citation type="submission" date="2015-06" db="UniProtKB">
        <authorList>
            <consortium name="EnsemblMetazoa"/>
        </authorList>
    </citation>
    <scope>IDENTIFICATION</scope>
</reference>
<dbReference type="STRING" id="6412.T1FXK4"/>
<feature type="repeat" description="ANK" evidence="3">
    <location>
        <begin position="104"/>
        <end position="141"/>
    </location>
</feature>
<dbReference type="PRINTS" id="PR01415">
    <property type="entry name" value="ANKYRIN"/>
</dbReference>
<dbReference type="EMBL" id="KB095811">
    <property type="protein sequence ID" value="ESO12613.1"/>
    <property type="molecule type" value="Genomic_DNA"/>
</dbReference>
<dbReference type="PROSITE" id="PS50088">
    <property type="entry name" value="ANK_REPEAT"/>
    <property type="match status" value="3"/>
</dbReference>
<dbReference type="eggNOG" id="KOG4177">
    <property type="taxonomic scope" value="Eukaryota"/>
</dbReference>
<dbReference type="OMA" id="CTYNRIN"/>
<dbReference type="RefSeq" id="XP_009009333.1">
    <property type="nucleotide sequence ID" value="XM_009011085.1"/>
</dbReference>
<dbReference type="SMART" id="SM00248">
    <property type="entry name" value="ANK"/>
    <property type="match status" value="5"/>
</dbReference>
<dbReference type="Proteomes" id="UP000015101">
    <property type="component" value="Unassembled WGS sequence"/>
</dbReference>
<dbReference type="GO" id="GO:0005634">
    <property type="term" value="C:nucleus"/>
    <property type="evidence" value="ECO:0000318"/>
    <property type="project" value="GO_Central"/>
</dbReference>
<dbReference type="Pfam" id="PF12796">
    <property type="entry name" value="Ank_2"/>
    <property type="match status" value="1"/>
</dbReference>
<dbReference type="GO" id="GO:0045944">
    <property type="term" value="P:positive regulation of transcription by RNA polymerase II"/>
    <property type="evidence" value="ECO:0000318"/>
    <property type="project" value="GO_Central"/>
</dbReference>
<gene>
    <name evidence="5" type="primary">20213552</name>
    <name evidence="4" type="ORF">HELRODRAFT_63798</name>
</gene>
<dbReference type="CTD" id="20213552"/>
<accession>T1FXK4</accession>
<dbReference type="PANTHER" id="PTHR24198:SF165">
    <property type="entry name" value="ANKYRIN REPEAT-CONTAINING PROTEIN-RELATED"/>
    <property type="match status" value="1"/>
</dbReference>